<accession>A0AAW1IJL7</accession>
<keyword evidence="1" id="KW-0812">Transmembrane</keyword>
<evidence type="ECO:0000256" key="1">
    <source>
        <dbReference type="SAM" id="Phobius"/>
    </source>
</evidence>
<feature type="domain" description="Reverse transcriptase zinc-binding" evidence="2">
    <location>
        <begin position="100"/>
        <end position="142"/>
    </location>
</feature>
<dbReference type="InterPro" id="IPR026960">
    <property type="entry name" value="RVT-Znf"/>
</dbReference>
<protein>
    <recommendedName>
        <fullName evidence="2">Reverse transcriptase zinc-binding domain-containing protein</fullName>
    </recommendedName>
</protein>
<feature type="transmembrane region" description="Helical" evidence="1">
    <location>
        <begin position="147"/>
        <end position="166"/>
    </location>
</feature>
<evidence type="ECO:0000259" key="2">
    <source>
        <dbReference type="Pfam" id="PF13966"/>
    </source>
</evidence>
<organism evidence="3 4">
    <name type="scientific">Saponaria officinalis</name>
    <name type="common">Common soapwort</name>
    <name type="synonym">Lychnis saponaria</name>
    <dbReference type="NCBI Taxonomy" id="3572"/>
    <lineage>
        <taxon>Eukaryota</taxon>
        <taxon>Viridiplantae</taxon>
        <taxon>Streptophyta</taxon>
        <taxon>Embryophyta</taxon>
        <taxon>Tracheophyta</taxon>
        <taxon>Spermatophyta</taxon>
        <taxon>Magnoliopsida</taxon>
        <taxon>eudicotyledons</taxon>
        <taxon>Gunneridae</taxon>
        <taxon>Pentapetalae</taxon>
        <taxon>Caryophyllales</taxon>
        <taxon>Caryophyllaceae</taxon>
        <taxon>Caryophylleae</taxon>
        <taxon>Saponaria</taxon>
    </lineage>
</organism>
<evidence type="ECO:0000313" key="4">
    <source>
        <dbReference type="Proteomes" id="UP001443914"/>
    </source>
</evidence>
<dbReference type="PANTHER" id="PTHR33116">
    <property type="entry name" value="REVERSE TRANSCRIPTASE ZINC-BINDING DOMAIN-CONTAINING PROTEIN-RELATED-RELATED"/>
    <property type="match status" value="1"/>
</dbReference>
<dbReference type="AlphaFoldDB" id="A0AAW1IJL7"/>
<keyword evidence="1" id="KW-1133">Transmembrane helix</keyword>
<dbReference type="EMBL" id="JBDFQZ010000009">
    <property type="protein sequence ID" value="KAK9689571.1"/>
    <property type="molecule type" value="Genomic_DNA"/>
</dbReference>
<keyword evidence="4" id="KW-1185">Reference proteome</keyword>
<comment type="caution">
    <text evidence="3">The sequence shown here is derived from an EMBL/GenBank/DDBJ whole genome shotgun (WGS) entry which is preliminary data.</text>
</comment>
<dbReference type="PANTHER" id="PTHR33116:SF84">
    <property type="entry name" value="RNA-DIRECTED DNA POLYMERASE"/>
    <property type="match status" value="1"/>
</dbReference>
<sequence length="221" mass="25570">MGNFKRGGLGFVRLHEWNVAALGKYVWWVQNKADHLWVRWVHAVYLKGTSWADYTPGVGTSWGWRKLCWVKNVVQANWMGSSNRYSTSEVYGKLVDRGSKGRLLSQDRLVRMGISDSNRCFLCGEVGESHDHLFFDCGFSQRCIQSIALWLGVIGLAMSSLLYRIWWARNTTRIESNVALPRRLCNDVRGDVITRVRVCNLRFDCSRGRQWFDDLCTRVCH</sequence>
<dbReference type="Proteomes" id="UP001443914">
    <property type="component" value="Unassembled WGS sequence"/>
</dbReference>
<name>A0AAW1IJL7_SAPOF</name>
<reference evidence="3" key="1">
    <citation type="submission" date="2024-03" db="EMBL/GenBank/DDBJ databases">
        <title>WGS assembly of Saponaria officinalis var. Norfolk2.</title>
        <authorList>
            <person name="Jenkins J."/>
            <person name="Shu S."/>
            <person name="Grimwood J."/>
            <person name="Barry K."/>
            <person name="Goodstein D."/>
            <person name="Schmutz J."/>
            <person name="Leebens-Mack J."/>
            <person name="Osbourn A."/>
        </authorList>
    </citation>
    <scope>NUCLEOTIDE SEQUENCE [LARGE SCALE GENOMIC DNA]</scope>
    <source>
        <strain evidence="3">JIC</strain>
    </source>
</reference>
<gene>
    <name evidence="3" type="ORF">RND81_09G067900</name>
</gene>
<keyword evidence="1" id="KW-0472">Membrane</keyword>
<evidence type="ECO:0000313" key="3">
    <source>
        <dbReference type="EMBL" id="KAK9689571.1"/>
    </source>
</evidence>
<proteinExistence type="predicted"/>
<dbReference type="Pfam" id="PF13966">
    <property type="entry name" value="zf-RVT"/>
    <property type="match status" value="1"/>
</dbReference>